<dbReference type="Pfam" id="PF13409">
    <property type="entry name" value="GST_N_2"/>
    <property type="match status" value="1"/>
</dbReference>
<comment type="similarity">
    <text evidence="1">Belongs to the GST superfamily.</text>
</comment>
<dbReference type="CDD" id="cd00570">
    <property type="entry name" value="GST_N_family"/>
    <property type="match status" value="1"/>
</dbReference>
<feature type="domain" description="GST N-terminal" evidence="2">
    <location>
        <begin position="6"/>
        <end position="85"/>
    </location>
</feature>
<evidence type="ECO:0000259" key="3">
    <source>
        <dbReference type="PROSITE" id="PS50405"/>
    </source>
</evidence>
<keyword evidence="5" id="KW-1185">Reference proteome</keyword>
<organism evidence="4 5">
    <name type="scientific">Rhypophila decipiens</name>
    <dbReference type="NCBI Taxonomy" id="261697"/>
    <lineage>
        <taxon>Eukaryota</taxon>
        <taxon>Fungi</taxon>
        <taxon>Dikarya</taxon>
        <taxon>Ascomycota</taxon>
        <taxon>Pezizomycotina</taxon>
        <taxon>Sordariomycetes</taxon>
        <taxon>Sordariomycetidae</taxon>
        <taxon>Sordariales</taxon>
        <taxon>Naviculisporaceae</taxon>
        <taxon>Rhypophila</taxon>
    </lineage>
</organism>
<dbReference type="InterPro" id="IPR036249">
    <property type="entry name" value="Thioredoxin-like_sf"/>
</dbReference>
<name>A0AAN6Y5Q0_9PEZI</name>
<dbReference type="InterPro" id="IPR036282">
    <property type="entry name" value="Glutathione-S-Trfase_C_sf"/>
</dbReference>
<dbReference type="PANTHER" id="PTHR43968:SF8">
    <property type="entry name" value="S-TRANSFERASE, PUTATIVE (AFU_ORTHOLOGUE AFUA_2G00590)-RELATED"/>
    <property type="match status" value="1"/>
</dbReference>
<dbReference type="InterPro" id="IPR010987">
    <property type="entry name" value="Glutathione-S-Trfase_C-like"/>
</dbReference>
<dbReference type="PROSITE" id="PS50405">
    <property type="entry name" value="GST_CTER"/>
    <property type="match status" value="1"/>
</dbReference>
<dbReference type="GO" id="GO:0005737">
    <property type="term" value="C:cytoplasm"/>
    <property type="evidence" value="ECO:0007669"/>
    <property type="project" value="TreeGrafter"/>
</dbReference>
<dbReference type="AlphaFoldDB" id="A0AAN6Y5Q0"/>
<evidence type="ECO:0000259" key="2">
    <source>
        <dbReference type="PROSITE" id="PS50404"/>
    </source>
</evidence>
<dbReference type="SFLD" id="SFLDG00358">
    <property type="entry name" value="Main_(cytGST)"/>
    <property type="match status" value="1"/>
</dbReference>
<dbReference type="SFLD" id="SFLDS00019">
    <property type="entry name" value="Glutathione_Transferase_(cytos"/>
    <property type="match status" value="1"/>
</dbReference>
<feature type="domain" description="GST C-terminal" evidence="3">
    <location>
        <begin position="94"/>
        <end position="235"/>
    </location>
</feature>
<evidence type="ECO:0000256" key="1">
    <source>
        <dbReference type="ARBA" id="ARBA00007409"/>
    </source>
</evidence>
<dbReference type="SUPFAM" id="SSF52833">
    <property type="entry name" value="Thioredoxin-like"/>
    <property type="match status" value="1"/>
</dbReference>
<dbReference type="Proteomes" id="UP001301769">
    <property type="component" value="Unassembled WGS sequence"/>
</dbReference>
<dbReference type="PROSITE" id="PS51354">
    <property type="entry name" value="GLUTAREDOXIN_2"/>
    <property type="match status" value="1"/>
</dbReference>
<dbReference type="InterPro" id="IPR040079">
    <property type="entry name" value="Glutathione_S-Trfase"/>
</dbReference>
<reference evidence="4" key="2">
    <citation type="submission" date="2023-05" db="EMBL/GenBank/DDBJ databases">
        <authorList>
            <consortium name="Lawrence Berkeley National Laboratory"/>
            <person name="Steindorff A."/>
            <person name="Hensen N."/>
            <person name="Bonometti L."/>
            <person name="Westerberg I."/>
            <person name="Brannstrom I.O."/>
            <person name="Guillou S."/>
            <person name="Cros-Aarteil S."/>
            <person name="Calhoun S."/>
            <person name="Haridas S."/>
            <person name="Kuo A."/>
            <person name="Mondo S."/>
            <person name="Pangilinan J."/>
            <person name="Riley R."/>
            <person name="Labutti K."/>
            <person name="Andreopoulos B."/>
            <person name="Lipzen A."/>
            <person name="Chen C."/>
            <person name="Yanf M."/>
            <person name="Daum C."/>
            <person name="Ng V."/>
            <person name="Clum A."/>
            <person name="Ohm R."/>
            <person name="Martin F."/>
            <person name="Silar P."/>
            <person name="Natvig D."/>
            <person name="Lalanne C."/>
            <person name="Gautier V."/>
            <person name="Ament-Velasquez S.L."/>
            <person name="Kruys A."/>
            <person name="Hutchinson M.I."/>
            <person name="Powell A.J."/>
            <person name="Barry K."/>
            <person name="Miller A.N."/>
            <person name="Grigoriev I.V."/>
            <person name="Debuchy R."/>
            <person name="Gladieux P."/>
            <person name="Thoren M.H."/>
            <person name="Johannesson H."/>
        </authorList>
    </citation>
    <scope>NUCLEOTIDE SEQUENCE</scope>
    <source>
        <strain evidence="4">PSN293</strain>
    </source>
</reference>
<dbReference type="PROSITE" id="PS50404">
    <property type="entry name" value="GST_NTER"/>
    <property type="match status" value="1"/>
</dbReference>
<dbReference type="PANTHER" id="PTHR43968">
    <property type="match status" value="1"/>
</dbReference>
<evidence type="ECO:0000313" key="5">
    <source>
        <dbReference type="Proteomes" id="UP001301769"/>
    </source>
</evidence>
<dbReference type="EMBL" id="MU858139">
    <property type="protein sequence ID" value="KAK4211846.1"/>
    <property type="molecule type" value="Genomic_DNA"/>
</dbReference>
<gene>
    <name evidence="4" type="ORF">QBC37DRAFT_347100</name>
</gene>
<comment type="caution">
    <text evidence="4">The sequence shown here is derived from an EMBL/GenBank/DDBJ whole genome shotgun (WGS) entry which is preliminary data.</text>
</comment>
<dbReference type="InterPro" id="IPR004045">
    <property type="entry name" value="Glutathione_S-Trfase_N"/>
</dbReference>
<proteinExistence type="inferred from homology"/>
<reference evidence="4" key="1">
    <citation type="journal article" date="2023" name="Mol. Phylogenet. Evol.">
        <title>Genome-scale phylogeny and comparative genomics of the fungal order Sordariales.</title>
        <authorList>
            <person name="Hensen N."/>
            <person name="Bonometti L."/>
            <person name="Westerberg I."/>
            <person name="Brannstrom I.O."/>
            <person name="Guillou S."/>
            <person name="Cros-Aarteil S."/>
            <person name="Calhoun S."/>
            <person name="Haridas S."/>
            <person name="Kuo A."/>
            <person name="Mondo S."/>
            <person name="Pangilinan J."/>
            <person name="Riley R."/>
            <person name="LaButti K."/>
            <person name="Andreopoulos B."/>
            <person name="Lipzen A."/>
            <person name="Chen C."/>
            <person name="Yan M."/>
            <person name="Daum C."/>
            <person name="Ng V."/>
            <person name="Clum A."/>
            <person name="Steindorff A."/>
            <person name="Ohm R.A."/>
            <person name="Martin F."/>
            <person name="Silar P."/>
            <person name="Natvig D.O."/>
            <person name="Lalanne C."/>
            <person name="Gautier V."/>
            <person name="Ament-Velasquez S.L."/>
            <person name="Kruys A."/>
            <person name="Hutchinson M.I."/>
            <person name="Powell A.J."/>
            <person name="Barry K."/>
            <person name="Miller A.N."/>
            <person name="Grigoriev I.V."/>
            <person name="Debuchy R."/>
            <person name="Gladieux P."/>
            <person name="Hiltunen Thoren M."/>
            <person name="Johannesson H."/>
        </authorList>
    </citation>
    <scope>NUCLEOTIDE SEQUENCE</scope>
    <source>
        <strain evidence="4">PSN293</strain>
    </source>
</reference>
<sequence>MGSSEDKLILYTNRRCPWAHRAHIALNELKVPFKEVTIDLDTPRTQEYLAINPRGLVPALDYNGEIIIESAIVANFLANAYPSHLLPPSNAPGGALQRAKIDLFVDAFIGKFQGGLHKLFTAKTEDETNAITEAAISSLVKEVEPRLADAGPFFGGSDKLTQAEVLTGSFVIRLIALSKAGVYSKDLWPTIKNKAPNFGKWAEAVAAHPSVTEAFNEQDIVEGTKKRIEKLRAAA</sequence>
<dbReference type="Gene3D" id="3.40.30.10">
    <property type="entry name" value="Glutaredoxin"/>
    <property type="match status" value="1"/>
</dbReference>
<dbReference type="SUPFAM" id="SSF47616">
    <property type="entry name" value="GST C-terminal domain-like"/>
    <property type="match status" value="1"/>
</dbReference>
<protein>
    <submittedName>
        <fullName evidence="4">Thioredoxin-like protein</fullName>
    </submittedName>
</protein>
<dbReference type="Gene3D" id="1.20.1050.10">
    <property type="match status" value="1"/>
</dbReference>
<evidence type="ECO:0000313" key="4">
    <source>
        <dbReference type="EMBL" id="KAK4211846.1"/>
    </source>
</evidence>
<dbReference type="InterPro" id="IPR050983">
    <property type="entry name" value="GST_Omega/HSP26"/>
</dbReference>
<accession>A0AAN6Y5Q0</accession>